<protein>
    <recommendedName>
        <fullName evidence="4">Selenoprotein W</fullName>
    </recommendedName>
</protein>
<dbReference type="PANTHER" id="PTHR15124">
    <property type="entry name" value="SELENOPROTEIN W"/>
    <property type="match status" value="1"/>
</dbReference>
<dbReference type="AlphaFoldDB" id="A0AAE1BUJ2"/>
<dbReference type="Pfam" id="PF10262">
    <property type="entry name" value="Rdx"/>
    <property type="match status" value="1"/>
</dbReference>
<proteinExistence type="predicted"/>
<organism evidence="2 3">
    <name type="scientific">Petrolisthes cinctipes</name>
    <name type="common">Flat porcelain crab</name>
    <dbReference type="NCBI Taxonomy" id="88211"/>
    <lineage>
        <taxon>Eukaryota</taxon>
        <taxon>Metazoa</taxon>
        <taxon>Ecdysozoa</taxon>
        <taxon>Arthropoda</taxon>
        <taxon>Crustacea</taxon>
        <taxon>Multicrustacea</taxon>
        <taxon>Malacostraca</taxon>
        <taxon>Eumalacostraca</taxon>
        <taxon>Eucarida</taxon>
        <taxon>Decapoda</taxon>
        <taxon>Pleocyemata</taxon>
        <taxon>Anomura</taxon>
        <taxon>Galatheoidea</taxon>
        <taxon>Porcellanidae</taxon>
        <taxon>Petrolisthes</taxon>
    </lineage>
</organism>
<dbReference type="InterPro" id="IPR036249">
    <property type="entry name" value="Thioredoxin-like_sf"/>
</dbReference>
<dbReference type="SUPFAM" id="SSF52833">
    <property type="entry name" value="Thioredoxin-like"/>
    <property type="match status" value="1"/>
</dbReference>
<gene>
    <name evidence="2" type="ORF">Pcinc_036681</name>
</gene>
<evidence type="ECO:0000313" key="2">
    <source>
        <dbReference type="EMBL" id="KAK3857045.1"/>
    </source>
</evidence>
<keyword evidence="3" id="KW-1185">Reference proteome</keyword>
<evidence type="ECO:0000313" key="3">
    <source>
        <dbReference type="Proteomes" id="UP001286313"/>
    </source>
</evidence>
<dbReference type="Gene3D" id="3.40.30.10">
    <property type="entry name" value="Glutaredoxin"/>
    <property type="match status" value="1"/>
</dbReference>
<accession>A0AAE1BUJ2</accession>
<name>A0AAE1BUJ2_PETCI</name>
<dbReference type="InterPro" id="IPR051441">
    <property type="entry name" value="SelW_related"/>
</dbReference>
<reference evidence="2" key="1">
    <citation type="submission" date="2023-10" db="EMBL/GenBank/DDBJ databases">
        <title>Genome assemblies of two species of porcelain crab, Petrolisthes cinctipes and Petrolisthes manimaculis (Anomura: Porcellanidae).</title>
        <authorList>
            <person name="Angst P."/>
        </authorList>
    </citation>
    <scope>NUCLEOTIDE SEQUENCE</scope>
    <source>
        <strain evidence="2">PB745_01</strain>
        <tissue evidence="2">Gill</tissue>
    </source>
</reference>
<evidence type="ECO:0000256" key="1">
    <source>
        <dbReference type="ARBA" id="ARBA00023284"/>
    </source>
</evidence>
<dbReference type="GO" id="GO:0005829">
    <property type="term" value="C:cytosol"/>
    <property type="evidence" value="ECO:0007669"/>
    <property type="project" value="TreeGrafter"/>
</dbReference>
<dbReference type="Proteomes" id="UP001286313">
    <property type="component" value="Unassembled WGS sequence"/>
</dbReference>
<dbReference type="PANTHER" id="PTHR15124:SF18">
    <property type="entry name" value="SELENOPROTEIN W"/>
    <property type="match status" value="1"/>
</dbReference>
<dbReference type="InterPro" id="IPR011893">
    <property type="entry name" value="Selenoprotein_Rdx-typ"/>
</dbReference>
<keyword evidence="1" id="KW-0676">Redox-active center</keyword>
<evidence type="ECO:0008006" key="4">
    <source>
        <dbReference type="Google" id="ProtNLM"/>
    </source>
</evidence>
<dbReference type="NCBIfam" id="TIGR02174">
    <property type="entry name" value="CXXU_selWTH"/>
    <property type="match status" value="1"/>
</dbReference>
<dbReference type="EMBL" id="JAWQEG010005710">
    <property type="protein sequence ID" value="KAK3857045.1"/>
    <property type="molecule type" value="Genomic_DNA"/>
</dbReference>
<sequence>MAGYGSKFRKLAEQLEAEFPNKLDISSMATPNVTGYFEVNVADKLVHSKKNGDGYVDSEKKYNKIVDAIHDALGD</sequence>
<comment type="caution">
    <text evidence="2">The sequence shown here is derived from an EMBL/GenBank/DDBJ whole genome shotgun (WGS) entry which is preliminary data.</text>
</comment>